<dbReference type="Gene3D" id="3.40.190.290">
    <property type="match status" value="1"/>
</dbReference>
<sequence>MKPLLDVLIILDALEKEGSFAAASAKLFKTPSALSYTVHKLESDLNIQLLDRSGHRAKFTRTGQMLLEKGREVLHTVRELEKQAIKLHEGWENQLVIGVDDTFPFSLLAPLIESFYQHHSVTRLKFINGVLGGSWDALTQGRADIIVGAMHEPPSASEFGFARLGDLEQVFVVAPHHPLAQEEEPLNRRTIKRYRAIVVGDNDNAHSANSSGTQLFDDQEAITVFDFKTKLELQISGLGCGYMPRYLAQRFLDSGALIEKKVVAQIMFEPVWIGWNEQTSGLASVWWRDEILANSAIAGVYVKTVADKSNS</sequence>
<dbReference type="Pfam" id="PF00126">
    <property type="entry name" value="HTH_1"/>
    <property type="match status" value="1"/>
</dbReference>
<reference evidence="6 7" key="1">
    <citation type="submission" date="2018-05" db="EMBL/GenBank/DDBJ databases">
        <title>Isolation and genomic analyses of lactose-positive bacteria from faecal samples of preterm neonates.</title>
        <authorList>
            <person name="Chen Y."/>
            <person name="Brook T.C."/>
            <person name="O'Neill I."/>
            <person name="Soe C.Z."/>
            <person name="Hall L.J."/>
            <person name="Hoyles L."/>
        </authorList>
    </citation>
    <scope>NUCLEOTIDE SEQUENCE [LARGE SCALE GENOMIC DNA]</scope>
    <source>
        <strain evidence="6 7">P080C CL</strain>
    </source>
</reference>
<dbReference type="PANTHER" id="PTHR30126">
    <property type="entry name" value="HTH-TYPE TRANSCRIPTIONAL REGULATOR"/>
    <property type="match status" value="1"/>
</dbReference>
<evidence type="ECO:0000259" key="5">
    <source>
        <dbReference type="PROSITE" id="PS50931"/>
    </source>
</evidence>
<dbReference type="InterPro" id="IPR036390">
    <property type="entry name" value="WH_DNA-bd_sf"/>
</dbReference>
<gene>
    <name evidence="6" type="ORF">DJ535_11695</name>
</gene>
<organism evidence="6 7">
    <name type="scientific">Citrobacter murliniae</name>
    <dbReference type="NCBI Taxonomy" id="67829"/>
    <lineage>
        <taxon>Bacteria</taxon>
        <taxon>Pseudomonadati</taxon>
        <taxon>Pseudomonadota</taxon>
        <taxon>Gammaproteobacteria</taxon>
        <taxon>Enterobacterales</taxon>
        <taxon>Enterobacteriaceae</taxon>
        <taxon>Citrobacter</taxon>
        <taxon>Citrobacter freundii complex</taxon>
    </lineage>
</organism>
<evidence type="ECO:0000256" key="4">
    <source>
        <dbReference type="ARBA" id="ARBA00023163"/>
    </source>
</evidence>
<dbReference type="SUPFAM" id="SSF53850">
    <property type="entry name" value="Periplasmic binding protein-like II"/>
    <property type="match status" value="1"/>
</dbReference>
<comment type="caution">
    <text evidence="6">The sequence shown here is derived from an EMBL/GenBank/DDBJ whole genome shotgun (WGS) entry which is preliminary data.</text>
</comment>
<name>A0ABY2PUC5_9ENTR</name>
<evidence type="ECO:0000256" key="2">
    <source>
        <dbReference type="ARBA" id="ARBA00023015"/>
    </source>
</evidence>
<dbReference type="InterPro" id="IPR000847">
    <property type="entry name" value="LysR_HTH_N"/>
</dbReference>
<keyword evidence="2" id="KW-0805">Transcription regulation</keyword>
<evidence type="ECO:0000256" key="3">
    <source>
        <dbReference type="ARBA" id="ARBA00023125"/>
    </source>
</evidence>
<dbReference type="InterPro" id="IPR036388">
    <property type="entry name" value="WH-like_DNA-bd_sf"/>
</dbReference>
<accession>A0ABY2PUC5</accession>
<evidence type="ECO:0000313" key="6">
    <source>
        <dbReference type="EMBL" id="THE38369.1"/>
    </source>
</evidence>
<keyword evidence="3" id="KW-0238">DNA-binding</keyword>
<protein>
    <submittedName>
        <fullName evidence="6">LysR family transcriptional regulator</fullName>
    </submittedName>
</protein>
<evidence type="ECO:0000313" key="7">
    <source>
        <dbReference type="Proteomes" id="UP000306790"/>
    </source>
</evidence>
<comment type="similarity">
    <text evidence="1">Belongs to the LysR transcriptional regulatory family.</text>
</comment>
<dbReference type="SUPFAM" id="SSF46785">
    <property type="entry name" value="Winged helix' DNA-binding domain"/>
    <property type="match status" value="1"/>
</dbReference>
<feature type="domain" description="HTH lysR-type" evidence="5">
    <location>
        <begin position="3"/>
        <end position="60"/>
    </location>
</feature>
<dbReference type="PANTHER" id="PTHR30126:SF4">
    <property type="entry name" value="LYSR FAMILY TRANSCRIPTIONAL REGULATOR"/>
    <property type="match status" value="1"/>
</dbReference>
<dbReference type="Proteomes" id="UP000306790">
    <property type="component" value="Unassembled WGS sequence"/>
</dbReference>
<keyword evidence="7" id="KW-1185">Reference proteome</keyword>
<keyword evidence="4" id="KW-0804">Transcription</keyword>
<dbReference type="InterPro" id="IPR005119">
    <property type="entry name" value="LysR_subst-bd"/>
</dbReference>
<dbReference type="Gene3D" id="1.10.10.10">
    <property type="entry name" value="Winged helix-like DNA-binding domain superfamily/Winged helix DNA-binding domain"/>
    <property type="match status" value="1"/>
</dbReference>
<proteinExistence type="inferred from homology"/>
<evidence type="ECO:0000256" key="1">
    <source>
        <dbReference type="ARBA" id="ARBA00009437"/>
    </source>
</evidence>
<dbReference type="EMBL" id="QFVP01000006">
    <property type="protein sequence ID" value="THE38369.1"/>
    <property type="molecule type" value="Genomic_DNA"/>
</dbReference>
<dbReference type="PROSITE" id="PS50931">
    <property type="entry name" value="HTH_LYSR"/>
    <property type="match status" value="1"/>
</dbReference>
<dbReference type="Pfam" id="PF03466">
    <property type="entry name" value="LysR_substrate"/>
    <property type="match status" value="1"/>
</dbReference>